<feature type="region of interest" description="Disordered" evidence="1">
    <location>
        <begin position="107"/>
        <end position="152"/>
    </location>
</feature>
<evidence type="ECO:0000256" key="1">
    <source>
        <dbReference type="SAM" id="MobiDB-lite"/>
    </source>
</evidence>
<dbReference type="AlphaFoldDB" id="A0A7S4DEI1"/>
<protein>
    <submittedName>
        <fullName evidence="3">Uncharacterized protein</fullName>
    </submittedName>
</protein>
<gene>
    <name evidence="3" type="ORF">LGLO00237_LOCUS729</name>
</gene>
<proteinExistence type="predicted"/>
<accession>A0A7S4DEI1</accession>
<keyword evidence="2" id="KW-0812">Transmembrane</keyword>
<organism evidence="3">
    <name type="scientific">Lotharella globosa</name>
    <dbReference type="NCBI Taxonomy" id="91324"/>
    <lineage>
        <taxon>Eukaryota</taxon>
        <taxon>Sar</taxon>
        <taxon>Rhizaria</taxon>
        <taxon>Cercozoa</taxon>
        <taxon>Chlorarachniophyceae</taxon>
        <taxon>Lotharella</taxon>
    </lineage>
</organism>
<reference evidence="3" key="1">
    <citation type="submission" date="2021-01" db="EMBL/GenBank/DDBJ databases">
        <authorList>
            <person name="Corre E."/>
            <person name="Pelletier E."/>
            <person name="Niang G."/>
            <person name="Scheremetjew M."/>
            <person name="Finn R."/>
            <person name="Kale V."/>
            <person name="Holt S."/>
            <person name="Cochrane G."/>
            <person name="Meng A."/>
            <person name="Brown T."/>
            <person name="Cohen L."/>
        </authorList>
    </citation>
    <scope>NUCLEOTIDE SEQUENCE</scope>
    <source>
        <strain evidence="3">CCCM811</strain>
    </source>
</reference>
<evidence type="ECO:0000313" key="3">
    <source>
        <dbReference type="EMBL" id="CAE0644520.1"/>
    </source>
</evidence>
<keyword evidence="2" id="KW-1133">Transmembrane helix</keyword>
<feature type="transmembrane region" description="Helical" evidence="2">
    <location>
        <begin position="22"/>
        <end position="40"/>
    </location>
</feature>
<keyword evidence="2" id="KW-0472">Membrane</keyword>
<dbReference type="EMBL" id="HBIV01001041">
    <property type="protein sequence ID" value="CAE0644520.1"/>
    <property type="molecule type" value="Transcribed_RNA"/>
</dbReference>
<name>A0A7S4DEI1_9EUKA</name>
<evidence type="ECO:0000256" key="2">
    <source>
        <dbReference type="SAM" id="Phobius"/>
    </source>
</evidence>
<sequence>MPSVPSAVPTAREARKVNMKSFALYTSLVVNLVLLSFIMAPSGDTHPHRNQHNVLANTSALQKHNQALLLENQQLRRKYETLAASMHVPSTTFSSAASVAGHRIMHEPGHDEIEDYEDSEDDEDEEDDEHDNIEIGPEHDEDIDSLEMLIHG</sequence>
<feature type="compositionally biased region" description="Acidic residues" evidence="1">
    <location>
        <begin position="112"/>
        <end position="131"/>
    </location>
</feature>